<accession>F9DP57</accession>
<dbReference type="Gene3D" id="3.40.50.10710">
    <property type="entry name" value="Metallo-hydrolase/oxidoreductase"/>
    <property type="match status" value="1"/>
</dbReference>
<evidence type="ECO:0000256" key="12">
    <source>
        <dbReference type="PIRNR" id="PIRNR004803"/>
    </source>
</evidence>
<dbReference type="EMBL" id="AFPZ01000016">
    <property type="protein sequence ID" value="EGQ27466.1"/>
    <property type="molecule type" value="Genomic_DNA"/>
</dbReference>
<evidence type="ECO:0000256" key="2">
    <source>
        <dbReference type="ARBA" id="ARBA00022490"/>
    </source>
</evidence>
<dbReference type="AlphaFoldDB" id="F9DP57"/>
<dbReference type="FunFam" id="3.10.20.580:FF:000001">
    <property type="entry name" value="Ribonuclease J"/>
    <property type="match status" value="1"/>
</dbReference>
<dbReference type="Pfam" id="PF22505">
    <property type="entry name" value="RNase_J_b_CASP"/>
    <property type="match status" value="1"/>
</dbReference>
<comment type="function">
    <text evidence="11">An RNase that has 5'-3' exonuclease and possibly endonuclease activity. Involved in maturation of rRNA and in some organisms also mRNA maturation and/or decay.</text>
</comment>
<feature type="binding site" evidence="15">
    <location>
        <position position="175"/>
    </location>
    <ligand>
        <name>Zn(2+)</name>
        <dbReference type="ChEBI" id="CHEBI:29105"/>
        <label>1</label>
        <note>catalytic</note>
    </ligand>
</feature>
<dbReference type="GO" id="GO:0005737">
    <property type="term" value="C:cytoplasm"/>
    <property type="evidence" value="ECO:0007669"/>
    <property type="project" value="UniProtKB-SubCell"/>
</dbReference>
<feature type="binding site" evidence="15">
    <location>
        <position position="82"/>
    </location>
    <ligand>
        <name>Ca(2+)</name>
        <dbReference type="ChEBI" id="CHEBI:29108"/>
    </ligand>
</feature>
<feature type="domain" description="Metallo-beta-lactamase" evidence="16">
    <location>
        <begin position="54"/>
        <end position="253"/>
    </location>
</feature>
<dbReference type="PIRSF" id="PIRSF004803">
    <property type="entry name" value="RnjA"/>
    <property type="match status" value="1"/>
</dbReference>
<dbReference type="Pfam" id="PF17770">
    <property type="entry name" value="RNase_J_C"/>
    <property type="match status" value="1"/>
</dbReference>
<dbReference type="InterPro" id="IPR042173">
    <property type="entry name" value="RNase_J_2"/>
</dbReference>
<sequence>MRSGPPSTDINGAYLYVVCRFYLIIYRSLGGNNVTKIQNELIRVIPLGGVGEVGKSMYVVEIDDELFIMDSGLMFPENEMLGIDIVIPDMTYLEENKDRVKGIFLTHGHEDAIGSIAYLLQKVQAPVYGTKLTLALAKEHLKKMPAPSNVRFFEVTNRSRMNFKRTHVTFFYTTHSIPDSLGIVFHTSEGAIVNTGEFKFDQAAKGKYRPDIAKMATLGEEGVFILMSDSTEAERPGYTTSESVIEKRLSKTFHEAEGRILVALYASNFIRIQQVLDQAAAKDKKVAVIGKSLESYFEVGLRLGYLQVKEDIVVPVKDLDRYDDQDIVLIITGNQGEPLEALEKIVRKHHKEINIKETDTVLITFTPSPVMEISMYQMMNELAKAGATVLTSTRNVHVSGHGSQEDLKMMLNLMRPKYFIPIQGEYRMLIAHSKLAQEVGLPKNRIFIADKGDIVEFKNDKLRMSGRVQAGNVLIDGIGVGDVGNIVLRDRKLLSQDGIFTVVVTLNRKQKRIAAGPEVVSRGFVYVRESEELFEEATKLIRKIVEKYVSKETFEWTNIKQEIRETLSSYLYQQTKRRPMIIPIIMEY</sequence>
<dbReference type="InterPro" id="IPR011108">
    <property type="entry name" value="RMMBL"/>
</dbReference>
<feature type="active site" description="Proton acceptor" evidence="13">
    <location>
        <position position="401"/>
    </location>
</feature>
<dbReference type="GO" id="GO:0004521">
    <property type="term" value="F:RNA endonuclease activity"/>
    <property type="evidence" value="ECO:0007669"/>
    <property type="project" value="UniProtKB-UniRule"/>
</dbReference>
<dbReference type="InterPro" id="IPR004613">
    <property type="entry name" value="RNase_J"/>
</dbReference>
<keyword evidence="6 11" id="KW-0255">Endonuclease</keyword>
<keyword evidence="5 12" id="KW-0479">Metal-binding</keyword>
<dbReference type="GO" id="GO:0004534">
    <property type="term" value="F:5'-3' RNA exonuclease activity"/>
    <property type="evidence" value="ECO:0007669"/>
    <property type="project" value="UniProtKB-UniRule"/>
</dbReference>
<dbReference type="SUPFAM" id="SSF56281">
    <property type="entry name" value="Metallo-hydrolase/oxidoreductase"/>
    <property type="match status" value="1"/>
</dbReference>
<dbReference type="Proteomes" id="UP000005316">
    <property type="component" value="Unassembled WGS sequence"/>
</dbReference>
<evidence type="ECO:0000256" key="14">
    <source>
        <dbReference type="PIRSR" id="PIRSR004803-2"/>
    </source>
</evidence>
<dbReference type="EC" id="3.1.-.-" evidence="11 12"/>
<dbReference type="InterPro" id="IPR055132">
    <property type="entry name" value="RNase_J_b_CASP"/>
</dbReference>
<dbReference type="GO" id="GO:0003723">
    <property type="term" value="F:RNA binding"/>
    <property type="evidence" value="ECO:0007669"/>
    <property type="project" value="UniProtKB-UniRule"/>
</dbReference>
<evidence type="ECO:0000256" key="15">
    <source>
        <dbReference type="PIRSR" id="PIRSR004803-3"/>
    </source>
</evidence>
<dbReference type="InterPro" id="IPR030854">
    <property type="entry name" value="RNase_J_bac"/>
</dbReference>
<dbReference type="Gene3D" id="3.60.15.10">
    <property type="entry name" value="Ribonuclease Z/Hydroxyacylglutathione hydrolase-like"/>
    <property type="match status" value="1"/>
</dbReference>
<dbReference type="PANTHER" id="PTHR43694">
    <property type="entry name" value="RIBONUCLEASE J"/>
    <property type="match status" value="1"/>
</dbReference>
<evidence type="ECO:0000256" key="8">
    <source>
        <dbReference type="ARBA" id="ARBA00022833"/>
    </source>
</evidence>
<protein>
    <recommendedName>
        <fullName evidence="11 12">Ribonuclease J</fullName>
        <shortName evidence="11">RNase J</shortName>
        <ecNumber evidence="11 12">3.1.-.-</ecNumber>
    </recommendedName>
</protein>
<evidence type="ECO:0000256" key="3">
    <source>
        <dbReference type="ARBA" id="ARBA00022552"/>
    </source>
</evidence>
<keyword evidence="3 11" id="KW-0698">rRNA processing</keyword>
<reference evidence="17 18" key="1">
    <citation type="submission" date="2011-04" db="EMBL/GenBank/DDBJ databases">
        <authorList>
            <person name="Muzny D."/>
            <person name="Qin X."/>
            <person name="Deng J."/>
            <person name="Jiang H."/>
            <person name="Liu Y."/>
            <person name="Qu J."/>
            <person name="Song X.-Z."/>
            <person name="Zhang L."/>
            <person name="Thornton R."/>
            <person name="Coyle M."/>
            <person name="Francisco L."/>
            <person name="Jackson L."/>
            <person name="Javaid M."/>
            <person name="Korchina V."/>
            <person name="Kovar C."/>
            <person name="Mata R."/>
            <person name="Mathew T."/>
            <person name="Ngo R."/>
            <person name="Nguyen L."/>
            <person name="Nguyen N."/>
            <person name="Okwuonu G."/>
            <person name="Ongeri F."/>
            <person name="Pham C."/>
            <person name="Simmons D."/>
            <person name="Wilczek-Boney K."/>
            <person name="Hale W."/>
            <person name="Jakkamsetti A."/>
            <person name="Pham P."/>
            <person name="Ruth R."/>
            <person name="San Lucas F."/>
            <person name="Warren J."/>
            <person name="Zhang J."/>
            <person name="Zhao Z."/>
            <person name="Zhou C."/>
            <person name="Zhu D."/>
            <person name="Lee S."/>
            <person name="Bess C."/>
            <person name="Blankenburg K."/>
            <person name="Forbes L."/>
            <person name="Fu Q."/>
            <person name="Gubbala S."/>
            <person name="Hirani K."/>
            <person name="Jayaseelan J.C."/>
            <person name="Lara F."/>
            <person name="Munidasa M."/>
            <person name="Palculict T."/>
            <person name="Patil S."/>
            <person name="Pu L.-L."/>
            <person name="Saada N."/>
            <person name="Tang L."/>
            <person name="Weissenberger G."/>
            <person name="Zhu Y."/>
            <person name="Hemphill L."/>
            <person name="Shang Y."/>
            <person name="Youmans B."/>
            <person name="Ayvaz T."/>
            <person name="Ross M."/>
            <person name="Santibanez J."/>
            <person name="Aqrawi P."/>
            <person name="Gross S."/>
            <person name="Joshi V."/>
            <person name="Fowler G."/>
            <person name="Nazareth L."/>
            <person name="Reid J."/>
            <person name="Worley K."/>
            <person name="Petrosino J."/>
            <person name="Highlander S."/>
            <person name="Gibbs R."/>
        </authorList>
    </citation>
    <scope>NUCLEOTIDE SEQUENCE [LARGE SCALE GENOMIC DNA]</scope>
    <source>
        <strain evidence="17 18">2681</strain>
    </source>
</reference>
<dbReference type="NCBIfam" id="TIGR00649">
    <property type="entry name" value="MG423"/>
    <property type="match status" value="1"/>
</dbReference>
<dbReference type="Pfam" id="PF07521">
    <property type="entry name" value="RMMBL"/>
    <property type="match status" value="1"/>
</dbReference>
<comment type="caution">
    <text evidence="17">The sequence shown here is derived from an EMBL/GenBank/DDBJ whole genome shotgun (WGS) entry which is preliminary data.</text>
</comment>
<dbReference type="InterPro" id="IPR041636">
    <property type="entry name" value="RNase_J_C"/>
</dbReference>
<comment type="subunit">
    <text evidence="11">Homodimer, may be a subunit of the RNA degradosome.</text>
</comment>
<name>F9DP57_9BACL</name>
<dbReference type="PANTHER" id="PTHR43694:SF4">
    <property type="entry name" value="RIBONUCLEASE J 2"/>
    <property type="match status" value="1"/>
</dbReference>
<dbReference type="Pfam" id="PF00753">
    <property type="entry name" value="Lactamase_B"/>
    <property type="match status" value="1"/>
</dbReference>
<feature type="binding site" evidence="15">
    <location>
        <position position="111"/>
    </location>
    <ligand>
        <name>Zn(2+)</name>
        <dbReference type="ChEBI" id="CHEBI:29105"/>
        <label>1</label>
        <note>catalytic</note>
    </ligand>
</feature>
<keyword evidence="7 11" id="KW-0378">Hydrolase</keyword>
<feature type="active site" description="Proton donor" evidence="13">
    <location>
        <position position="229"/>
    </location>
</feature>
<feature type="binding site" evidence="15">
    <location>
        <position position="109"/>
    </location>
    <ligand>
        <name>Zn(2+)</name>
        <dbReference type="ChEBI" id="CHEBI:29105"/>
        <label>1</label>
        <note>catalytic</note>
    </ligand>
</feature>
<dbReference type="CDD" id="cd07714">
    <property type="entry name" value="RNaseJ_MBL-fold"/>
    <property type="match status" value="1"/>
</dbReference>
<keyword evidence="2 11" id="KW-0963">Cytoplasm</keyword>
<feature type="binding site" evidence="15">
    <location>
        <position position="476"/>
    </location>
    <ligand>
        <name>Ca(2+)</name>
        <dbReference type="ChEBI" id="CHEBI:29108"/>
    </ligand>
</feature>
<dbReference type="Gene3D" id="3.10.20.580">
    <property type="match status" value="1"/>
</dbReference>
<proteinExistence type="inferred from homology"/>
<comment type="similarity">
    <text evidence="11 12">Belongs to the metallo-beta-lactamase superfamily. RNA-metabolizing metallo-beta-lactamase-like family. Bacterial RNase J subfamily.</text>
</comment>
<comment type="cofactor">
    <cofactor evidence="12 15">
        <name>Zn(2+)</name>
        <dbReference type="ChEBI" id="CHEBI:29105"/>
    </cofactor>
    <text evidence="12 15">Binds 2 Zn(2+) ions per subunit. It is not clear if Zn(2+) or Mg(2+) is physiologically important.</text>
</comment>
<keyword evidence="9 11" id="KW-0269">Exonuclease</keyword>
<evidence type="ECO:0000313" key="18">
    <source>
        <dbReference type="Proteomes" id="UP000005316"/>
    </source>
</evidence>
<dbReference type="STRING" id="759851.SAMN04244570_2339"/>
<organism evidence="17 18">
    <name type="scientific">Sporosarcina newyorkensis 2681</name>
    <dbReference type="NCBI Taxonomy" id="1027292"/>
    <lineage>
        <taxon>Bacteria</taxon>
        <taxon>Bacillati</taxon>
        <taxon>Bacillota</taxon>
        <taxon>Bacilli</taxon>
        <taxon>Bacillales</taxon>
        <taxon>Caryophanaceae</taxon>
        <taxon>Sporosarcina</taxon>
    </lineage>
</organism>
<keyword evidence="4 11" id="KW-0540">Nuclease</keyword>
<keyword evidence="15" id="KW-0106">Calcium</keyword>
<evidence type="ECO:0000256" key="7">
    <source>
        <dbReference type="ARBA" id="ARBA00022801"/>
    </source>
</evidence>
<evidence type="ECO:0000256" key="11">
    <source>
        <dbReference type="HAMAP-Rule" id="MF_01491"/>
    </source>
</evidence>
<evidence type="ECO:0000256" key="5">
    <source>
        <dbReference type="ARBA" id="ARBA00022723"/>
    </source>
</evidence>
<gene>
    <name evidence="11" type="primary">rnj</name>
    <name evidence="17" type="ORF">HMPREF9372_0587</name>
</gene>
<feature type="binding site" evidence="15">
    <location>
        <position position="107"/>
    </location>
    <ligand>
        <name>Zn(2+)</name>
        <dbReference type="ChEBI" id="CHEBI:29105"/>
        <label>1</label>
        <note>catalytic</note>
    </ligand>
</feature>
<comment type="subcellular location">
    <subcellularLocation>
        <location evidence="1 11 12">Cytoplasm</location>
    </subcellularLocation>
</comment>
<comment type="cofactor">
    <cofactor evidence="15">
        <name>Ca(2+)</name>
        <dbReference type="ChEBI" id="CHEBI:29108"/>
    </cofactor>
    <text evidence="15">Binds 1 Ca(2+) cation per subunit. Seen in 1 crystal structure, it is not clear if it is physiologically important.</text>
</comment>
<dbReference type="GO" id="GO:0008270">
    <property type="term" value="F:zinc ion binding"/>
    <property type="evidence" value="ECO:0007669"/>
    <property type="project" value="InterPro"/>
</dbReference>
<evidence type="ECO:0000256" key="4">
    <source>
        <dbReference type="ARBA" id="ARBA00022722"/>
    </source>
</evidence>
<evidence type="ECO:0000256" key="6">
    <source>
        <dbReference type="ARBA" id="ARBA00022759"/>
    </source>
</evidence>
<dbReference type="InterPro" id="IPR001279">
    <property type="entry name" value="Metallo-B-lactamas"/>
</dbReference>
<feature type="binding site" evidence="14">
    <location>
        <begin position="266"/>
        <end position="268"/>
    </location>
    <ligand>
        <name>substrate</name>
    </ligand>
</feature>
<dbReference type="InterPro" id="IPR036866">
    <property type="entry name" value="RibonucZ/Hydroxyglut_hydro"/>
</dbReference>
<evidence type="ECO:0000256" key="1">
    <source>
        <dbReference type="ARBA" id="ARBA00004496"/>
    </source>
</evidence>
<evidence type="ECO:0000259" key="16">
    <source>
        <dbReference type="SMART" id="SM00849"/>
    </source>
</evidence>
<dbReference type="HOGENOM" id="CLU_008727_3_1_9"/>
<evidence type="ECO:0000313" key="17">
    <source>
        <dbReference type="EMBL" id="EGQ27466.1"/>
    </source>
</evidence>
<dbReference type="SMART" id="SM00849">
    <property type="entry name" value="Lactamase_B"/>
    <property type="match status" value="1"/>
</dbReference>
<feature type="binding site" evidence="15">
    <location>
        <position position="84"/>
    </location>
    <ligand>
        <name>Ca(2+)</name>
        <dbReference type="ChEBI" id="CHEBI:29108"/>
    </ligand>
</feature>
<evidence type="ECO:0000256" key="9">
    <source>
        <dbReference type="ARBA" id="ARBA00022839"/>
    </source>
</evidence>
<dbReference type="HAMAP" id="MF_01491">
    <property type="entry name" value="RNase_J_bact"/>
    <property type="match status" value="1"/>
</dbReference>
<keyword evidence="8 15" id="KW-0862">Zinc</keyword>
<evidence type="ECO:0000256" key="13">
    <source>
        <dbReference type="PIRSR" id="PIRSR004803-1"/>
    </source>
</evidence>
<feature type="binding site" evidence="11 14">
    <location>
        <begin position="397"/>
        <end position="401"/>
    </location>
    <ligand>
        <name>substrate</name>
    </ligand>
</feature>
<evidence type="ECO:0000256" key="10">
    <source>
        <dbReference type="ARBA" id="ARBA00022884"/>
    </source>
</evidence>
<dbReference type="eggNOG" id="COG0595">
    <property type="taxonomic scope" value="Bacteria"/>
</dbReference>
<dbReference type="GO" id="GO:0006364">
    <property type="term" value="P:rRNA processing"/>
    <property type="evidence" value="ECO:0007669"/>
    <property type="project" value="UniProtKB-UniRule"/>
</dbReference>
<keyword evidence="10 11" id="KW-0694">RNA-binding</keyword>